<protein>
    <submittedName>
        <fullName evidence="2">Uncharacterized protein</fullName>
    </submittedName>
</protein>
<evidence type="ECO:0000313" key="2">
    <source>
        <dbReference type="EMBL" id="CAG7820358.1"/>
    </source>
</evidence>
<evidence type="ECO:0000313" key="3">
    <source>
        <dbReference type="Proteomes" id="UP000708208"/>
    </source>
</evidence>
<organism evidence="2 3">
    <name type="scientific">Allacma fusca</name>
    <dbReference type="NCBI Taxonomy" id="39272"/>
    <lineage>
        <taxon>Eukaryota</taxon>
        <taxon>Metazoa</taxon>
        <taxon>Ecdysozoa</taxon>
        <taxon>Arthropoda</taxon>
        <taxon>Hexapoda</taxon>
        <taxon>Collembola</taxon>
        <taxon>Symphypleona</taxon>
        <taxon>Sminthuridae</taxon>
        <taxon>Allacma</taxon>
    </lineage>
</organism>
<comment type="caution">
    <text evidence="2">The sequence shown here is derived from an EMBL/GenBank/DDBJ whole genome shotgun (WGS) entry which is preliminary data.</text>
</comment>
<dbReference type="EMBL" id="CAJVCH010476203">
    <property type="protein sequence ID" value="CAG7820358.1"/>
    <property type="molecule type" value="Genomic_DNA"/>
</dbReference>
<keyword evidence="1" id="KW-0732">Signal</keyword>
<gene>
    <name evidence="2" type="ORF">AFUS01_LOCUS30751</name>
</gene>
<accession>A0A8J2KNU9</accession>
<name>A0A8J2KNU9_9HEXA</name>
<reference evidence="2" key="1">
    <citation type="submission" date="2021-06" db="EMBL/GenBank/DDBJ databases">
        <authorList>
            <person name="Hodson N. C."/>
            <person name="Mongue J. A."/>
            <person name="Jaron S. K."/>
        </authorList>
    </citation>
    <scope>NUCLEOTIDE SEQUENCE</scope>
</reference>
<dbReference type="Proteomes" id="UP000708208">
    <property type="component" value="Unassembled WGS sequence"/>
</dbReference>
<dbReference type="AlphaFoldDB" id="A0A8J2KNU9"/>
<feature type="chain" id="PRO_5035251788" evidence="1">
    <location>
        <begin position="16"/>
        <end position="138"/>
    </location>
</feature>
<feature type="signal peptide" evidence="1">
    <location>
        <begin position="1"/>
        <end position="15"/>
    </location>
</feature>
<proteinExistence type="predicted"/>
<keyword evidence="3" id="KW-1185">Reference proteome</keyword>
<evidence type="ECO:0000256" key="1">
    <source>
        <dbReference type="SAM" id="SignalP"/>
    </source>
</evidence>
<sequence length="138" mass="15546">MELKLVTLLPVMVLAGSIGRNNQPGIDELYRQMPKAELKEYLVILEKQIQELPPPGLNLLDCSKMRNMGEVDLTQKEQFRICVYYTNLKGFAEGIPEKGFTWPVEGEDKHNLVSDLAFGQIAMMSAGFLKNFQPEGLS</sequence>